<keyword evidence="3" id="KW-0540">Nuclease</keyword>
<dbReference type="PANTHER" id="PTHR30195:SF15">
    <property type="entry name" value="TYPE I RESTRICTION ENZYME HINDI ENDONUCLEASE SUBUNIT"/>
    <property type="match status" value="1"/>
</dbReference>
<dbReference type="GeneID" id="73803925"/>
<dbReference type="InterPro" id="IPR007409">
    <property type="entry name" value="Restrct_endonuc_type1_HsdR_N"/>
</dbReference>
<dbReference type="Gene3D" id="3.90.1570.50">
    <property type="match status" value="1"/>
</dbReference>
<dbReference type="Proteomes" id="UP000183040">
    <property type="component" value="Unassembled WGS sequence"/>
</dbReference>
<dbReference type="AlphaFoldDB" id="A0A1H3Y6P2"/>
<dbReference type="GO" id="GO:0003677">
    <property type="term" value="F:DNA binding"/>
    <property type="evidence" value="ECO:0007669"/>
    <property type="project" value="UniProtKB-KW"/>
</dbReference>
<dbReference type="Pfam" id="PF22679">
    <property type="entry name" value="T1R_D3-like"/>
    <property type="match status" value="1"/>
</dbReference>
<dbReference type="InterPro" id="IPR040980">
    <property type="entry name" value="SWI2_SNF2"/>
</dbReference>
<dbReference type="InterPro" id="IPR014001">
    <property type="entry name" value="Helicase_ATP-bd"/>
</dbReference>
<evidence type="ECO:0000256" key="4">
    <source>
        <dbReference type="ARBA" id="ARBA00022741"/>
    </source>
</evidence>
<dbReference type="SUPFAM" id="SSF52540">
    <property type="entry name" value="P-loop containing nucleoside triphosphate hydrolases"/>
    <property type="match status" value="2"/>
</dbReference>
<evidence type="ECO:0000256" key="2">
    <source>
        <dbReference type="ARBA" id="ARBA00008598"/>
    </source>
</evidence>
<evidence type="ECO:0000256" key="1">
    <source>
        <dbReference type="ARBA" id="ARBA00000851"/>
    </source>
</evidence>
<keyword evidence="4 10" id="KW-0547">Nucleotide-binding</keyword>
<evidence type="ECO:0000256" key="9">
    <source>
        <dbReference type="ARBA" id="ARBA00023125"/>
    </source>
</evidence>
<keyword evidence="6" id="KW-0255">Endonuclease</keyword>
<comment type="subunit">
    <text evidence="10">The type I restriction/modification system is composed of three polypeptides R, M and S.</text>
</comment>
<dbReference type="Pfam" id="PF18766">
    <property type="entry name" value="SWI2_SNF2"/>
    <property type="match status" value="1"/>
</dbReference>
<protein>
    <recommendedName>
        <fullName evidence="10">Type I restriction enzyme endonuclease subunit</fullName>
        <shortName evidence="10">R protein</shortName>
        <ecNumber evidence="10">3.1.21.3</ecNumber>
    </recommendedName>
</protein>
<evidence type="ECO:0000256" key="8">
    <source>
        <dbReference type="ARBA" id="ARBA00022840"/>
    </source>
</evidence>
<evidence type="ECO:0000259" key="11">
    <source>
        <dbReference type="PROSITE" id="PS51192"/>
    </source>
</evidence>
<keyword evidence="7 10" id="KW-0378">Hydrolase</keyword>
<comment type="similarity">
    <text evidence="2 10">Belongs to the HsdR family.</text>
</comment>
<dbReference type="Pfam" id="PF04313">
    <property type="entry name" value="HSDR_N"/>
    <property type="match status" value="1"/>
</dbReference>
<dbReference type="InterPro" id="IPR055180">
    <property type="entry name" value="HsdR_RecA-like_helicase_dom_2"/>
</dbReference>
<dbReference type="InterPro" id="IPR004473">
    <property type="entry name" value="Restrct_endonuc_typeI_HsdR"/>
</dbReference>
<evidence type="ECO:0000256" key="5">
    <source>
        <dbReference type="ARBA" id="ARBA00022747"/>
    </source>
</evidence>
<reference evidence="12 13" key="1">
    <citation type="submission" date="2016-10" db="EMBL/GenBank/DDBJ databases">
        <authorList>
            <person name="de Groot N.N."/>
        </authorList>
    </citation>
    <scope>NUCLEOTIDE SEQUENCE [LARGE SCALE GENOMIC DNA]</scope>
    <source>
        <strain evidence="12 13">NLAE-zl-G339</strain>
    </source>
</reference>
<dbReference type="PROSITE" id="PS51192">
    <property type="entry name" value="HELICASE_ATP_BIND_1"/>
    <property type="match status" value="1"/>
</dbReference>
<dbReference type="GO" id="GO:0009307">
    <property type="term" value="P:DNA restriction-modification system"/>
    <property type="evidence" value="ECO:0007669"/>
    <property type="project" value="UniProtKB-KW"/>
</dbReference>
<evidence type="ECO:0000313" key="13">
    <source>
        <dbReference type="Proteomes" id="UP000183040"/>
    </source>
</evidence>
<gene>
    <name evidence="12" type="ORF">SAMN04487924_10273</name>
</gene>
<evidence type="ECO:0000256" key="6">
    <source>
        <dbReference type="ARBA" id="ARBA00022759"/>
    </source>
</evidence>
<evidence type="ECO:0000256" key="10">
    <source>
        <dbReference type="RuleBase" id="RU364115"/>
    </source>
</evidence>
<comment type="catalytic activity">
    <reaction evidence="1 10">
        <text>Endonucleolytic cleavage of DNA to give random double-stranded fragments with terminal 5'-phosphates, ATP is simultaneously hydrolyzed.</text>
        <dbReference type="EC" id="3.1.21.3"/>
    </reaction>
</comment>
<dbReference type="CDD" id="cd22332">
    <property type="entry name" value="HsdR_N"/>
    <property type="match status" value="1"/>
</dbReference>
<dbReference type="SMART" id="SM00487">
    <property type="entry name" value="DEXDc"/>
    <property type="match status" value="1"/>
</dbReference>
<evidence type="ECO:0000256" key="3">
    <source>
        <dbReference type="ARBA" id="ARBA00022722"/>
    </source>
</evidence>
<dbReference type="GO" id="GO:0005524">
    <property type="term" value="F:ATP binding"/>
    <property type="evidence" value="ECO:0007669"/>
    <property type="project" value="UniProtKB-KW"/>
</dbReference>
<dbReference type="InterPro" id="IPR027417">
    <property type="entry name" value="P-loop_NTPase"/>
</dbReference>
<evidence type="ECO:0000313" key="12">
    <source>
        <dbReference type="EMBL" id="SEA06554.1"/>
    </source>
</evidence>
<name>A0A1H3Y6P2_9BACE</name>
<dbReference type="NCBIfam" id="TIGR00348">
    <property type="entry name" value="hsdR"/>
    <property type="match status" value="1"/>
</dbReference>
<sequence length="1075" mass="124142">MAGKGIYYESQFEEATIELLREAHWQYTFGDDIHRKYTDPLIEEDLRNFLAAQYKDRDLTTSEIDGIVANLRNTGGQNDYYALRNAFLLYRDGYDFAYSDGRDNPFRLEYIDFEHPDHNIFRCVNQFVMEQGRENRRPDILLFVNGIPVCIIELKNPTKQNATIRDAHTQICTRYMRDIPALLKYCALAVISDGAKNALGTIYTPFEFFYEWKKIENEDKAGKGLDTLRTLIRGALSPERILEILRDYVYFPDPTKEDDTTEIVCRYPQFFATRKLRDHILNHLRSVGGDGKGGTYFGATGCGKTYTMLFLARQLVLRCKKQLGSPTILIIVDREDLETQSGKLFCRSKQYLEDEAVKVFETRKELAEEMSTRKTGGVYITTIQKFAETTGLLTERSNVICLSDEAHRSQSNIGSKLSIQTEGEADKIGAKITYGFAKYLRDALPNATYVGFTGTPIDETIHVFGKVVDQYTMKESEDDGITVPIKYDPRLARVFLNKEQAEKVEEYYRLCADEGATPEDIAKSKAAMSSMEVIIGDEDVLRRVAKDIIEDYKRRTETTDRLQKAMITCADRKIAFRLYKIMREMQPEWFEKKKALNELVLTADEKNKLNDIAFVNMVMTRDKDDEKELYNLLGDKDYRKFLDSEFKSEKSNFHISINVDMWITGFDVPCLTMLYNDKPLSKHTLIQTISRVNRKFGTKECGFIIDYIGIREEMKKAMKKYGGEVGPQEDLDVAHEVLQNELQLLQERLSGLVFDRFFGNNDLARLQFIQKAAEYILANSVERKGEVSFLKLFKEHVKRLRSAYNICNPAGILTEEEVAWSQCFMGICSYVNKMTATEHDTESMNRHVEQMVQEAILASGVERVMNEGVEENIFSDSFAKEVEDIKMPFTKFQILCKLVAKAIRAYSRTNKIQAEHFQKMLEDTIDAYNTRDKLTFTNEVTQNVVNDVCDIVSYKINGLSNKLMNILKELKADSEKFKVLGITFEEKAFFDVLVEVRDKHGFEYADERCIELAKKIKTLIDDTAVYADWLNNDNLKSKLASQLTYLLYKEGYPPQWDEEVFQKVLEQVENYKKHE</sequence>
<dbReference type="PANTHER" id="PTHR30195">
    <property type="entry name" value="TYPE I SITE-SPECIFIC DEOXYRIBONUCLEASE PROTEIN SUBUNIT M AND R"/>
    <property type="match status" value="1"/>
</dbReference>
<dbReference type="Pfam" id="PF11867">
    <property type="entry name" value="T1RH-like_C"/>
    <property type="match status" value="1"/>
</dbReference>
<keyword evidence="8 10" id="KW-0067">ATP-binding</keyword>
<dbReference type="GO" id="GO:0009035">
    <property type="term" value="F:type I site-specific deoxyribonuclease activity"/>
    <property type="evidence" value="ECO:0007669"/>
    <property type="project" value="UniProtKB-EC"/>
</dbReference>
<dbReference type="InterPro" id="IPR021810">
    <property type="entry name" value="T1RH-like_C"/>
</dbReference>
<organism evidence="12 13">
    <name type="scientific">Bacteroides xylanisolvens</name>
    <dbReference type="NCBI Taxonomy" id="371601"/>
    <lineage>
        <taxon>Bacteria</taxon>
        <taxon>Pseudomonadati</taxon>
        <taxon>Bacteroidota</taxon>
        <taxon>Bacteroidia</taxon>
        <taxon>Bacteroidales</taxon>
        <taxon>Bacteroidaceae</taxon>
        <taxon>Bacteroides</taxon>
    </lineage>
</organism>
<keyword evidence="9 10" id="KW-0238">DNA-binding</keyword>
<proteinExistence type="inferred from homology"/>
<comment type="function">
    <text evidence="10">Subunit R is required for both nuclease and ATPase activities, but not for modification.</text>
</comment>
<dbReference type="InterPro" id="IPR051268">
    <property type="entry name" value="Type-I_R_enzyme_R_subunit"/>
</dbReference>
<accession>A0A1H3Y6P2</accession>
<dbReference type="EC" id="3.1.21.3" evidence="10"/>
<dbReference type="RefSeq" id="WP_004329800.1">
    <property type="nucleotide sequence ID" value="NZ_FNRP01000002.1"/>
</dbReference>
<keyword evidence="5 10" id="KW-0680">Restriction system</keyword>
<feature type="domain" description="Helicase ATP-binding" evidence="11">
    <location>
        <begin position="285"/>
        <end position="474"/>
    </location>
</feature>
<dbReference type="Gene3D" id="3.40.50.300">
    <property type="entry name" value="P-loop containing nucleotide triphosphate hydrolases"/>
    <property type="match status" value="2"/>
</dbReference>
<dbReference type="EMBL" id="FNRP01000002">
    <property type="protein sequence ID" value="SEA06554.1"/>
    <property type="molecule type" value="Genomic_DNA"/>
</dbReference>
<evidence type="ECO:0000256" key="7">
    <source>
        <dbReference type="ARBA" id="ARBA00022801"/>
    </source>
</evidence>